<accession>A0A2X4V086</accession>
<protein>
    <submittedName>
        <fullName evidence="2">GNAT family N-acetyltransferase</fullName>
    </submittedName>
</protein>
<dbReference type="GO" id="GO:0016747">
    <property type="term" value="F:acyltransferase activity, transferring groups other than amino-acyl groups"/>
    <property type="evidence" value="ECO:0007669"/>
    <property type="project" value="InterPro"/>
</dbReference>
<gene>
    <name evidence="2" type="ORF">I6G64_18935</name>
    <name evidence="3" type="ORF">NCTC12961_04414</name>
</gene>
<organism evidence="3 4">
    <name type="scientific">Serratia plymuthica</name>
    <dbReference type="NCBI Taxonomy" id="82996"/>
    <lineage>
        <taxon>Bacteria</taxon>
        <taxon>Pseudomonadati</taxon>
        <taxon>Pseudomonadota</taxon>
        <taxon>Gammaproteobacteria</taxon>
        <taxon>Enterobacterales</taxon>
        <taxon>Yersiniaceae</taxon>
        <taxon>Serratia</taxon>
    </lineage>
</organism>
<dbReference type="InterPro" id="IPR016181">
    <property type="entry name" value="Acyl_CoA_acyltransferase"/>
</dbReference>
<proteinExistence type="predicted"/>
<evidence type="ECO:0000313" key="5">
    <source>
        <dbReference type="Proteomes" id="UP000594967"/>
    </source>
</evidence>
<dbReference type="AlphaFoldDB" id="A0A2X4V086"/>
<dbReference type="PANTHER" id="PTHR43792:SF1">
    <property type="entry name" value="N-ACETYLTRANSFERASE DOMAIN-CONTAINING PROTEIN"/>
    <property type="match status" value="1"/>
</dbReference>
<dbReference type="SUPFAM" id="SSF55729">
    <property type="entry name" value="Acyl-CoA N-acyltransferases (Nat)"/>
    <property type="match status" value="1"/>
</dbReference>
<reference evidence="2 5" key="2">
    <citation type="submission" date="2020-12" db="EMBL/GenBank/DDBJ databases">
        <title>FDA dAtabase for Regulatory Grade micrObial Sequences (FDA-ARGOS): Supporting development and validation of Infectious Disease Dx tests.</title>
        <authorList>
            <person name="Sproer C."/>
            <person name="Gronow S."/>
            <person name="Severitt S."/>
            <person name="Schroder I."/>
            <person name="Tallon L."/>
            <person name="Sadzewicz L."/>
            <person name="Zhao X."/>
            <person name="Boylan J."/>
            <person name="Ott S."/>
            <person name="Bowen H."/>
            <person name="Vavikolanu K."/>
            <person name="Mehta A."/>
            <person name="Aluvathingal J."/>
            <person name="Nadendla S."/>
            <person name="Lowell S."/>
            <person name="Myers T."/>
            <person name="Yan Y."/>
            <person name="Sichtig H."/>
        </authorList>
    </citation>
    <scope>NUCLEOTIDE SEQUENCE [LARGE SCALE GENOMIC DNA]</scope>
    <source>
        <strain evidence="2 5">FDAARGOS_907</strain>
    </source>
</reference>
<dbReference type="Gene3D" id="3.40.630.30">
    <property type="match status" value="1"/>
</dbReference>
<evidence type="ECO:0000313" key="4">
    <source>
        <dbReference type="Proteomes" id="UP000248897"/>
    </source>
</evidence>
<dbReference type="InterPro" id="IPR000182">
    <property type="entry name" value="GNAT_dom"/>
</dbReference>
<reference evidence="3 4" key="1">
    <citation type="submission" date="2018-06" db="EMBL/GenBank/DDBJ databases">
        <authorList>
            <consortium name="Pathogen Informatics"/>
            <person name="Doyle S."/>
        </authorList>
    </citation>
    <scope>NUCLEOTIDE SEQUENCE [LARGE SCALE GENOMIC DNA]</scope>
    <source>
        <strain evidence="3 4">NCTC12961</strain>
    </source>
</reference>
<dbReference type="Proteomes" id="UP000594967">
    <property type="component" value="Chromosome"/>
</dbReference>
<dbReference type="Proteomes" id="UP000248897">
    <property type="component" value="Chromosome 1"/>
</dbReference>
<dbReference type="STRING" id="82996.ADP72_17445"/>
<dbReference type="InterPro" id="IPR051531">
    <property type="entry name" value="N-acetyltransferase"/>
</dbReference>
<dbReference type="RefSeq" id="WP_062868251.1">
    <property type="nucleotide sequence ID" value="NZ_CAMITG010000004.1"/>
</dbReference>
<dbReference type="EMBL" id="CP065673">
    <property type="protein sequence ID" value="QPS19641.1"/>
    <property type="molecule type" value="Genomic_DNA"/>
</dbReference>
<dbReference type="Pfam" id="PF13302">
    <property type="entry name" value="Acetyltransf_3"/>
    <property type="match status" value="1"/>
</dbReference>
<sequence length="187" mass="20949">MSEILSPESARLRLRAWRDEDLPAFAALNADPQVMRYFPSVMTADQSDAQADNIRRFMRLHGWGFWALEVKGGAPFIGFVGLARRADDLPCSPCVEIGWRLAAPHWGNGYASEAARAVLATAFNSLQLDEVVSFTATVNQPSRRVMARIGMAFNGESFLHPRLPQGHPLQNHVVYRLGQQQWRAQQC</sequence>
<feature type="domain" description="N-acetyltransferase" evidence="1">
    <location>
        <begin position="12"/>
        <end position="180"/>
    </location>
</feature>
<name>A0A2X4V086_SERPL</name>
<dbReference type="PROSITE" id="PS51186">
    <property type="entry name" value="GNAT"/>
    <property type="match status" value="1"/>
</dbReference>
<evidence type="ECO:0000313" key="2">
    <source>
        <dbReference type="EMBL" id="QPS19641.1"/>
    </source>
</evidence>
<dbReference type="EMBL" id="LS483469">
    <property type="protein sequence ID" value="SQI44543.1"/>
    <property type="molecule type" value="Genomic_DNA"/>
</dbReference>
<dbReference type="PANTHER" id="PTHR43792">
    <property type="entry name" value="GNAT FAMILY, PUTATIVE (AFU_ORTHOLOGUE AFUA_3G00765)-RELATED-RELATED"/>
    <property type="match status" value="1"/>
</dbReference>
<evidence type="ECO:0000259" key="1">
    <source>
        <dbReference type="PROSITE" id="PS51186"/>
    </source>
</evidence>
<evidence type="ECO:0000313" key="3">
    <source>
        <dbReference type="EMBL" id="SQI44543.1"/>
    </source>
</evidence>
<keyword evidence="5" id="KW-1185">Reference proteome</keyword>